<gene>
    <name evidence="6" type="ORF">AN695_0209780</name>
    <name evidence="5" type="ORF">DKC05_16355</name>
    <name evidence="7" type="ORF">DMW51_18155</name>
</gene>
<dbReference type="Pfam" id="PF01676">
    <property type="entry name" value="Metalloenzyme"/>
    <property type="match status" value="1"/>
</dbReference>
<dbReference type="EMBL" id="LJEX02000013">
    <property type="protein sequence ID" value="OCO90546.1"/>
    <property type="molecule type" value="Genomic_DNA"/>
</dbReference>
<evidence type="ECO:0000313" key="8">
    <source>
        <dbReference type="Proteomes" id="UP000050489"/>
    </source>
</evidence>
<dbReference type="GO" id="GO:0043094">
    <property type="term" value="P:metabolic compound salvage"/>
    <property type="evidence" value="ECO:0007669"/>
    <property type="project" value="InterPro"/>
</dbReference>
<dbReference type="NCBIfam" id="NF009049">
    <property type="entry name" value="PRK12383.1"/>
    <property type="match status" value="1"/>
</dbReference>
<reference evidence="10" key="4">
    <citation type="submission" date="2018-06" db="EMBL/GenBank/DDBJ databases">
        <title>Serratia marcescens genome sequencing and assembly.</title>
        <authorList>
            <person name="Martins R.C."/>
            <person name="Perdigao-Neto L.V."/>
            <person name="Costa S.F."/>
            <person name="Levin A.S.S."/>
        </authorList>
    </citation>
    <scope>NUCLEOTIDE SEQUENCE [LARGE SCALE GENOMIC DNA]</scope>
    <source>
        <strain evidence="10">1283</strain>
    </source>
</reference>
<feature type="domain" description="Metalloenzyme" evidence="4">
    <location>
        <begin position="3"/>
        <end position="390"/>
    </location>
</feature>
<reference evidence="6" key="2">
    <citation type="journal article" date="2017" name="PLoS ONE">
        <title>Genomic and phenotypic characterisation of fluoroquinolone resistance mechanisms in Enterobacteriaceae in Durban, South Africa.</title>
        <authorList>
            <person name="Osei Sekyere J."/>
            <person name="Amoako D.G."/>
        </authorList>
    </citation>
    <scope>NUCLEOTIDE SEQUENCE</scope>
    <source>
        <strain evidence="6">945174350</strain>
    </source>
</reference>
<dbReference type="PANTHER" id="PTHR21110">
    <property type="entry name" value="PHOSPHOPENTOMUTASE"/>
    <property type="match status" value="1"/>
</dbReference>
<name>A0A5P6H149_SERMA</name>
<accession>A0A5P6H149</accession>
<dbReference type="SUPFAM" id="SSF53649">
    <property type="entry name" value="Alkaline phosphatase-like"/>
    <property type="match status" value="1"/>
</dbReference>
<dbReference type="Gene3D" id="3.30.70.1250">
    <property type="entry name" value="Phosphopentomutase"/>
    <property type="match status" value="1"/>
</dbReference>
<reference evidence="7" key="6">
    <citation type="submission" date="2018-06" db="EMBL/GenBank/DDBJ databases">
        <authorList>
            <person name="Martins R.C."/>
            <person name="Perdigao-Neto L.V."/>
            <person name="Costa S.F."/>
            <person name="Levin A.S.S."/>
        </authorList>
    </citation>
    <scope>NUCLEOTIDE SEQUENCE</scope>
    <source>
        <strain evidence="7">1283</strain>
    </source>
</reference>
<sequence>MNKFVVLVLDSFGVGAMEDVPQVRPNDIGADTCGHILQQCPDLRLPAMERLGLINSLGYRANVMEPNPQANVGKAALQHEGADSFMGHQEIMGTQPKQPLRVPFGEIMDETADALRKAGYRIQRLPVTANTAYLWVNDAVAVGDNLETDPGLVYNVTANLNLIDYDTVRKIGAIVRRCARVSRVIVFGGKSTSNEAIAAAAQSRQNMYAGINAPLSGVYRQGFRVVHLGYGVDETVQVPACLKRQGIPTSLIGKVADIVANPGGDNFGGIVDSAHIMALTLSEAQRPGPRFICSNIQETDLAGHAQDVARYAERLQLVDGYLTHLMSLLDKDDVLVVMADHGNDPTIGHSQHTRECVPLLVWRPGVTGIRLGDRATLSDVGASVCEAFGAPAPQNGASFFSLLQGNSHD</sequence>
<dbReference type="CDD" id="cd16009">
    <property type="entry name" value="PPM"/>
    <property type="match status" value="1"/>
</dbReference>
<dbReference type="GO" id="GO:0008973">
    <property type="term" value="F:phosphopentomutase activity"/>
    <property type="evidence" value="ECO:0007669"/>
    <property type="project" value="InterPro"/>
</dbReference>
<evidence type="ECO:0000313" key="6">
    <source>
        <dbReference type="EMBL" id="OCO90546.1"/>
    </source>
</evidence>
<dbReference type="InterPro" id="IPR017850">
    <property type="entry name" value="Alkaline_phosphatase_core_sf"/>
</dbReference>
<keyword evidence="3" id="KW-0464">Manganese</keyword>
<evidence type="ECO:0000313" key="5">
    <source>
        <dbReference type="EMBL" id="AWL69103.1"/>
    </source>
</evidence>
<dbReference type="PIRSF" id="PIRSF001491">
    <property type="entry name" value="Ppentomutase"/>
    <property type="match status" value="1"/>
</dbReference>
<evidence type="ECO:0000259" key="4">
    <source>
        <dbReference type="Pfam" id="PF01676"/>
    </source>
</evidence>
<evidence type="ECO:0000313" key="9">
    <source>
        <dbReference type="Proteomes" id="UP000245399"/>
    </source>
</evidence>
<dbReference type="GO" id="GO:0009117">
    <property type="term" value="P:nucleotide metabolic process"/>
    <property type="evidence" value="ECO:0007669"/>
    <property type="project" value="InterPro"/>
</dbReference>
<keyword evidence="2" id="KW-0479">Metal-binding</keyword>
<evidence type="ECO:0000256" key="1">
    <source>
        <dbReference type="ARBA" id="ARBA00010373"/>
    </source>
</evidence>
<dbReference type="Gene3D" id="3.40.720.10">
    <property type="entry name" value="Alkaline Phosphatase, subunit A"/>
    <property type="match status" value="1"/>
</dbReference>
<dbReference type="EMBL" id="CP029449">
    <property type="protein sequence ID" value="AWL69103.1"/>
    <property type="molecule type" value="Genomic_DNA"/>
</dbReference>
<protein>
    <submittedName>
        <fullName evidence="6">Phosphopentomutase</fullName>
    </submittedName>
</protein>
<evidence type="ECO:0000313" key="7">
    <source>
        <dbReference type="EMBL" id="PYA63689.1"/>
    </source>
</evidence>
<reference evidence="8" key="1">
    <citation type="submission" date="2016-04" db="EMBL/GenBank/DDBJ databases">
        <authorList>
            <person name="Osei Sekyere J."/>
            <person name="Sivertsen A."/>
            <person name="Pedersen A.T."/>
            <person name="Sundsfjord A."/>
        </authorList>
    </citation>
    <scope>NUCLEOTIDE SEQUENCE [LARGE SCALE GENOMIC DNA]</scope>
    <source>
        <strain evidence="8">945174350</strain>
    </source>
</reference>
<reference evidence="7 10" key="5">
    <citation type="submission" date="2018-06" db="EMBL/GenBank/DDBJ databases">
        <title>Serratia marcescens genome sequencing and assembly.</title>
        <authorList>
            <person name="Martins R.C.R."/>
            <person name="Perdigao-Neto L.V."/>
            <person name="Costa S.F."/>
            <person name="Levin A.S.S."/>
        </authorList>
    </citation>
    <scope>NUCLEOTIDE SEQUENCE [LARGE SCALE GENOMIC DNA]</scope>
    <source>
        <strain evidence="7 10">1283</strain>
    </source>
</reference>
<dbReference type="GO" id="GO:0005829">
    <property type="term" value="C:cytosol"/>
    <property type="evidence" value="ECO:0007669"/>
    <property type="project" value="TreeGrafter"/>
</dbReference>
<keyword evidence="10" id="KW-1185">Reference proteome</keyword>
<dbReference type="Proteomes" id="UP000050489">
    <property type="component" value="Unassembled WGS sequence"/>
</dbReference>
<dbReference type="RefSeq" id="WP_038873601.1">
    <property type="nucleotide sequence ID" value="NZ_CABMHU010000027.1"/>
</dbReference>
<reference evidence="5 9" key="3">
    <citation type="submission" date="2018-05" db="EMBL/GenBank/DDBJ databases">
        <title>Klebsiella quasipneumonaiae provides a window into carbapenemase gene transfer, plasmid rearrangements and nosocomial acquisition from the hospital environment.</title>
        <authorList>
            <person name="Mathers A.J."/>
            <person name="Vegesana K."/>
            <person name="Stoesser N."/>
            <person name="Crook D."/>
            <person name="Vaughan A."/>
            <person name="Barry K."/>
            <person name="Parikh H."/>
            <person name="Sebra R."/>
            <person name="Kotay S."/>
            <person name="Walker A.S."/>
            <person name="Sheppard A.E."/>
        </authorList>
    </citation>
    <scope>NUCLEOTIDE SEQUENCE [LARGE SCALE GENOMIC DNA]</scope>
    <source>
        <strain evidence="5 9">CAV1761</strain>
    </source>
</reference>
<proteinExistence type="inferred from homology"/>
<dbReference type="Proteomes" id="UP000245399">
    <property type="component" value="Chromosome"/>
</dbReference>
<dbReference type="PANTHER" id="PTHR21110:SF0">
    <property type="entry name" value="PHOSPHOPENTOMUTASE"/>
    <property type="match status" value="1"/>
</dbReference>
<evidence type="ECO:0000256" key="2">
    <source>
        <dbReference type="ARBA" id="ARBA00022723"/>
    </source>
</evidence>
<dbReference type="InterPro" id="IPR024052">
    <property type="entry name" value="Phosphopentomutase_DeoB_cap_sf"/>
</dbReference>
<dbReference type="EMBL" id="QJQB01000417">
    <property type="protein sequence ID" value="PYA63689.1"/>
    <property type="molecule type" value="Genomic_DNA"/>
</dbReference>
<organism evidence="6 8">
    <name type="scientific">Serratia marcescens</name>
    <dbReference type="NCBI Taxonomy" id="615"/>
    <lineage>
        <taxon>Bacteria</taxon>
        <taxon>Pseudomonadati</taxon>
        <taxon>Pseudomonadota</taxon>
        <taxon>Gammaproteobacteria</taxon>
        <taxon>Enterobacterales</taxon>
        <taxon>Yersiniaceae</taxon>
        <taxon>Serratia</taxon>
    </lineage>
</organism>
<comment type="similarity">
    <text evidence="1">Belongs to the phosphopentomutase family.</text>
</comment>
<dbReference type="AlphaFoldDB" id="A0A5P6H149"/>
<evidence type="ECO:0000256" key="3">
    <source>
        <dbReference type="ARBA" id="ARBA00023211"/>
    </source>
</evidence>
<dbReference type="GO" id="GO:0000287">
    <property type="term" value="F:magnesium ion binding"/>
    <property type="evidence" value="ECO:0007669"/>
    <property type="project" value="InterPro"/>
</dbReference>
<evidence type="ECO:0000313" key="10">
    <source>
        <dbReference type="Proteomes" id="UP000247823"/>
    </source>
</evidence>
<dbReference type="InterPro" id="IPR010045">
    <property type="entry name" value="DeoB"/>
</dbReference>
<dbReference type="InterPro" id="IPR006124">
    <property type="entry name" value="Metalloenzyme"/>
</dbReference>
<dbReference type="Proteomes" id="UP000247823">
    <property type="component" value="Unassembled WGS sequence"/>
</dbReference>